<dbReference type="InterPro" id="IPR032675">
    <property type="entry name" value="LRR_dom_sf"/>
</dbReference>
<reference evidence="6" key="1">
    <citation type="submission" date="2015-02" db="EMBL/GenBank/DDBJ databases">
        <title>Genome sequencing for Strongylocentrotus purpuratus.</title>
        <authorList>
            <person name="Murali S."/>
            <person name="Liu Y."/>
            <person name="Vee V."/>
            <person name="English A."/>
            <person name="Wang M."/>
            <person name="Skinner E."/>
            <person name="Han Y."/>
            <person name="Muzny D.M."/>
            <person name="Worley K.C."/>
            <person name="Gibbs R.A."/>
        </authorList>
    </citation>
    <scope>NUCLEOTIDE SEQUENCE</scope>
</reference>
<sequence>MATLEVTDAYTLRKVNVEDAITDLQLMNIAQQIGPESWRLVGLELGLREPELAHIERDHRSNIAEGTYKMLIKWRRDQMNADAAFCRLQSALINAKLGAVARQLIKGSAYGIDLLGGGGILNTSGLMEDNFDTRQLRRELEMKYHSHLCTMRLLPWDARSRVAVDRYFTDIGISLEDTSVRQHTKISLDNNRHDIFTISASKNLPTNRILLQGNSGSGKSTVVAKLALDWITRHPKSPLKDLPLLFVLPLHKLNETSNFGEAVREHLLPEDTTFTAEAIDAYVKANPREALLVLDGHDGMMKSKSKGDKVGNLVKIIENKRLTECKVLVTSKYWSVVQMKESVIRQYTLLEMEGFKVEDTFSYILSYFEDDEEMSQGLIRHIEACPDLMESLCPCPLSCSILCHLWEEDLSKGGGDRLGTSSQMTDHIVHSLWTHLEAKNKDEDLNDGLDRISLISETTHERRLSFLFQTLSVVRKRSTKRGIVEGIPRHSLKSTMYRLGKVALEKLVSRNPDGELEQKDISSCREFTEIGLAAGILSHNRGGSSGSPLRRGSQSESLKGVRFSDKGMMHKCAAVHLASLWKRNHAKFTEVLKHLKDKFVAEEFEIVLMLACGEDANVAREILQHLSSVSASHDLMLKCYFECPEEVSVDEEMARIFKEKYHVTLSSPGCHTLSALKYFLKKWSTDDSAIRKLLISAPPLSSMWSFVEALDREHCKSISTISLSWCDFEETDLPALLFALGDLPSLSELTMPGSTIGPGFIQNISCLPQGCFKSLETLELPICTACADSFFRAVFWSGQFPVLLRAFLIIQDVCSNDTQHKDDDQMEEHTISTQLGEISLNCSTLARYGSQRFAKTLTNATNLMSLSLINCKFHPDFLGQIGELLALRKVVLRMESWKGLHLETFLKKCLRLSHMEISFPSSARHGDVEETLEVIPRILPSLPGLNTMHVSLGVGCDFRANDDTLKAICEALKSCKVFNKLNITGIKMKSQHGMDIIRTCQGTSVRTIALTACFGPEEDLTELRQLRDEVNNGKKMVVEC</sequence>
<keyword evidence="6" id="KW-1185">Reference proteome</keyword>
<evidence type="ECO:0000256" key="1">
    <source>
        <dbReference type="ARBA" id="ARBA00022741"/>
    </source>
</evidence>
<dbReference type="SUPFAM" id="SSF47986">
    <property type="entry name" value="DEATH domain"/>
    <property type="match status" value="1"/>
</dbReference>
<dbReference type="CDD" id="cd01670">
    <property type="entry name" value="Death"/>
    <property type="match status" value="1"/>
</dbReference>
<dbReference type="EnsemblMetazoa" id="XM_011664608">
    <property type="protein sequence ID" value="XP_011662910"/>
    <property type="gene ID" value="LOC105437701"/>
</dbReference>
<dbReference type="OrthoDB" id="120976at2759"/>
<dbReference type="InterPro" id="IPR011029">
    <property type="entry name" value="DEATH-like_dom_sf"/>
</dbReference>
<protein>
    <submittedName>
        <fullName evidence="5">Uncharacterized protein</fullName>
    </submittedName>
</protein>
<evidence type="ECO:0000259" key="3">
    <source>
        <dbReference type="PROSITE" id="PS50017"/>
    </source>
</evidence>
<feature type="domain" description="Death" evidence="3">
    <location>
        <begin position="23"/>
        <end position="108"/>
    </location>
</feature>
<dbReference type="PROSITE" id="PS50017">
    <property type="entry name" value="DEATH_DOMAIN"/>
    <property type="match status" value="1"/>
</dbReference>
<evidence type="ECO:0000313" key="5">
    <source>
        <dbReference type="EnsemblMetazoa" id="XP_011662910"/>
    </source>
</evidence>
<organism evidence="5 6">
    <name type="scientific">Strongylocentrotus purpuratus</name>
    <name type="common">Purple sea urchin</name>
    <dbReference type="NCBI Taxonomy" id="7668"/>
    <lineage>
        <taxon>Eukaryota</taxon>
        <taxon>Metazoa</taxon>
        <taxon>Echinodermata</taxon>
        <taxon>Eleutherozoa</taxon>
        <taxon>Echinozoa</taxon>
        <taxon>Echinoidea</taxon>
        <taxon>Euechinoidea</taxon>
        <taxon>Echinacea</taxon>
        <taxon>Camarodonta</taxon>
        <taxon>Echinidea</taxon>
        <taxon>Strongylocentrotidae</taxon>
        <taxon>Strongylocentrotus</taxon>
    </lineage>
</organism>
<dbReference type="GO" id="GO:0005524">
    <property type="term" value="F:ATP binding"/>
    <property type="evidence" value="ECO:0007669"/>
    <property type="project" value="UniProtKB-KW"/>
</dbReference>
<reference evidence="5" key="2">
    <citation type="submission" date="2021-01" db="UniProtKB">
        <authorList>
            <consortium name="EnsemblMetazoa"/>
        </authorList>
    </citation>
    <scope>IDENTIFICATION</scope>
</reference>
<dbReference type="Proteomes" id="UP000007110">
    <property type="component" value="Unassembled WGS sequence"/>
</dbReference>
<dbReference type="Gene3D" id="3.80.10.10">
    <property type="entry name" value="Ribonuclease Inhibitor"/>
    <property type="match status" value="2"/>
</dbReference>
<keyword evidence="1" id="KW-0547">Nucleotide-binding</keyword>
<dbReference type="InParanoid" id="A0A7M7LVM3"/>
<evidence type="ECO:0000259" key="4">
    <source>
        <dbReference type="PROSITE" id="PS50837"/>
    </source>
</evidence>
<proteinExistence type="predicted"/>
<accession>A0A7M7LVM3</accession>
<dbReference type="Pfam" id="PF05729">
    <property type="entry name" value="NACHT"/>
    <property type="match status" value="1"/>
</dbReference>
<evidence type="ECO:0000256" key="2">
    <source>
        <dbReference type="ARBA" id="ARBA00022840"/>
    </source>
</evidence>
<keyword evidence="2" id="KW-0067">ATP-binding</keyword>
<dbReference type="InterPro" id="IPR007111">
    <property type="entry name" value="NACHT_NTPase"/>
</dbReference>
<dbReference type="PANTHER" id="PTHR24407:SF14">
    <property type="entry name" value="SIR2-LIKE DOMAIN-CONTAINING PROTEIN"/>
    <property type="match status" value="1"/>
</dbReference>
<dbReference type="InterPro" id="IPR027417">
    <property type="entry name" value="P-loop_NTPase"/>
</dbReference>
<dbReference type="PANTHER" id="PTHR24407">
    <property type="entry name" value="PROTEIN KINASE DOMAIN-CONTAINING PROTEIN"/>
    <property type="match status" value="1"/>
</dbReference>
<dbReference type="Pfam" id="PF00531">
    <property type="entry name" value="Death"/>
    <property type="match status" value="1"/>
</dbReference>
<evidence type="ECO:0000313" key="6">
    <source>
        <dbReference type="Proteomes" id="UP000007110"/>
    </source>
</evidence>
<dbReference type="CDD" id="cd02019">
    <property type="entry name" value="NK"/>
    <property type="match status" value="1"/>
</dbReference>
<dbReference type="KEGG" id="spu:105437701"/>
<dbReference type="Gene3D" id="3.40.50.300">
    <property type="entry name" value="P-loop containing nucleotide triphosphate hydrolases"/>
    <property type="match status" value="1"/>
</dbReference>
<dbReference type="GO" id="GO:0007165">
    <property type="term" value="P:signal transduction"/>
    <property type="evidence" value="ECO:0007669"/>
    <property type="project" value="InterPro"/>
</dbReference>
<dbReference type="RefSeq" id="XP_011662910.2">
    <property type="nucleotide sequence ID" value="XM_011664608.2"/>
</dbReference>
<dbReference type="GeneID" id="105437701"/>
<dbReference type="Gene3D" id="1.10.533.10">
    <property type="entry name" value="Death Domain, Fas"/>
    <property type="match status" value="1"/>
</dbReference>
<name>A0A7M7LVM3_STRPU</name>
<dbReference type="SUPFAM" id="SSF52047">
    <property type="entry name" value="RNI-like"/>
    <property type="match status" value="1"/>
</dbReference>
<dbReference type="AlphaFoldDB" id="A0A7M7LVM3"/>
<dbReference type="PROSITE" id="PS50837">
    <property type="entry name" value="NACHT"/>
    <property type="match status" value="1"/>
</dbReference>
<feature type="domain" description="NACHT" evidence="4">
    <location>
        <begin position="207"/>
        <end position="332"/>
    </location>
</feature>
<dbReference type="InterPro" id="IPR000488">
    <property type="entry name" value="Death_dom"/>
</dbReference>
<dbReference type="SUPFAM" id="SSF52540">
    <property type="entry name" value="P-loop containing nucleoside triphosphate hydrolases"/>
    <property type="match status" value="1"/>
</dbReference>